<evidence type="ECO:0000313" key="2">
    <source>
        <dbReference type="EMBL" id="SDT51551.1"/>
    </source>
</evidence>
<evidence type="ECO:0000313" key="3">
    <source>
        <dbReference type="Proteomes" id="UP000199679"/>
    </source>
</evidence>
<feature type="transmembrane region" description="Helical" evidence="1">
    <location>
        <begin position="88"/>
        <end position="112"/>
    </location>
</feature>
<gene>
    <name evidence="2" type="ORF">SAMN05216490_3829</name>
</gene>
<organism evidence="2 3">
    <name type="scientific">Mucilaginibacter mallensis</name>
    <dbReference type="NCBI Taxonomy" id="652787"/>
    <lineage>
        <taxon>Bacteria</taxon>
        <taxon>Pseudomonadati</taxon>
        <taxon>Bacteroidota</taxon>
        <taxon>Sphingobacteriia</taxon>
        <taxon>Sphingobacteriales</taxon>
        <taxon>Sphingobacteriaceae</taxon>
        <taxon>Mucilaginibacter</taxon>
    </lineage>
</organism>
<proteinExistence type="predicted"/>
<keyword evidence="1" id="KW-0472">Membrane</keyword>
<protein>
    <recommendedName>
        <fullName evidence="4">Zinc-finger</fullName>
    </recommendedName>
</protein>
<name>A0A1H2B037_MUCMA</name>
<accession>A0A1H2B037</accession>
<evidence type="ECO:0000256" key="1">
    <source>
        <dbReference type="SAM" id="Phobius"/>
    </source>
</evidence>
<keyword evidence="1" id="KW-1133">Transmembrane helix</keyword>
<keyword evidence="3" id="KW-1185">Reference proteome</keyword>
<evidence type="ECO:0008006" key="4">
    <source>
        <dbReference type="Google" id="ProtNLM"/>
    </source>
</evidence>
<dbReference type="Proteomes" id="UP000199679">
    <property type="component" value="Chromosome I"/>
</dbReference>
<dbReference type="OrthoDB" id="796197at2"/>
<sequence length="178" mass="20103">MNSIEEKLWNYIDGSCTPEDEHAIALLIEQDEVYRKKYNELVLLNAEFTAMELDEPPMAFTYNVMETIRAEHASQPLKAAIDQRIIKGIGLFFVFTISIILIVALASIHWSAIFASSSHTPSKIALPDLRNLFTGPVMKGFLFFDVVLGLYLFDTYLRKKGLAKANNSVQTTGQQKQQ</sequence>
<feature type="transmembrane region" description="Helical" evidence="1">
    <location>
        <begin position="132"/>
        <end position="153"/>
    </location>
</feature>
<dbReference type="AlphaFoldDB" id="A0A1H2B037"/>
<dbReference type="STRING" id="652787.SAMN05216490_3829"/>
<reference evidence="2 3" key="1">
    <citation type="submission" date="2016-10" db="EMBL/GenBank/DDBJ databases">
        <authorList>
            <person name="de Groot N.N."/>
        </authorList>
    </citation>
    <scope>NUCLEOTIDE SEQUENCE [LARGE SCALE GENOMIC DNA]</scope>
    <source>
        <strain evidence="2 3">MP1X4</strain>
    </source>
</reference>
<dbReference type="EMBL" id="LT629740">
    <property type="protein sequence ID" value="SDT51551.1"/>
    <property type="molecule type" value="Genomic_DNA"/>
</dbReference>
<dbReference type="RefSeq" id="WP_091376645.1">
    <property type="nucleotide sequence ID" value="NZ_LT629740.1"/>
</dbReference>
<keyword evidence="1" id="KW-0812">Transmembrane</keyword>